<dbReference type="SUPFAM" id="SSF75471">
    <property type="entry name" value="YhbY-like"/>
    <property type="match status" value="1"/>
</dbReference>
<feature type="region of interest" description="Disordered" evidence="3">
    <location>
        <begin position="94"/>
        <end position="129"/>
    </location>
</feature>
<dbReference type="Gene3D" id="3.30.110.60">
    <property type="entry name" value="YhbY-like"/>
    <property type="match status" value="1"/>
</dbReference>
<evidence type="ECO:0000256" key="1">
    <source>
        <dbReference type="ARBA" id="ARBA00022884"/>
    </source>
</evidence>
<dbReference type="PANTHER" id="PTHR40065">
    <property type="entry name" value="RNA-BINDING PROTEIN YHBY"/>
    <property type="match status" value="1"/>
</dbReference>
<dbReference type="KEGG" id="doe:DENOEST_2333"/>
<evidence type="ECO:0000256" key="3">
    <source>
        <dbReference type="SAM" id="MobiDB-lite"/>
    </source>
</evidence>
<evidence type="ECO:0000259" key="4">
    <source>
        <dbReference type="PROSITE" id="PS51295"/>
    </source>
</evidence>
<dbReference type="InterPro" id="IPR051925">
    <property type="entry name" value="RNA-binding_domain"/>
</dbReference>
<reference evidence="5 6" key="1">
    <citation type="submission" date="2020-03" db="EMBL/GenBank/DDBJ databases">
        <authorList>
            <consortium name="Genoscope - CEA"/>
            <person name="William W."/>
        </authorList>
    </citation>
    <scope>NUCLEOTIDE SEQUENCE [LARGE SCALE GENOMIC DNA]</scope>
    <source>
        <strain evidence="6">DSM 16959</strain>
    </source>
</reference>
<organism evidence="5 6">
    <name type="scientific">Denitratisoma oestradiolicum</name>
    <dbReference type="NCBI Taxonomy" id="311182"/>
    <lineage>
        <taxon>Bacteria</taxon>
        <taxon>Pseudomonadati</taxon>
        <taxon>Pseudomonadota</taxon>
        <taxon>Betaproteobacteria</taxon>
        <taxon>Nitrosomonadales</taxon>
        <taxon>Sterolibacteriaceae</taxon>
        <taxon>Denitratisoma</taxon>
    </lineage>
</organism>
<evidence type="ECO:0000313" key="6">
    <source>
        <dbReference type="Proteomes" id="UP000515733"/>
    </source>
</evidence>
<keyword evidence="1 2" id="KW-0694">RNA-binding</keyword>
<dbReference type="SMART" id="SM01103">
    <property type="entry name" value="CRS1_YhbY"/>
    <property type="match status" value="1"/>
</dbReference>
<feature type="compositionally biased region" description="Low complexity" evidence="3">
    <location>
        <begin position="106"/>
        <end position="120"/>
    </location>
</feature>
<dbReference type="InterPro" id="IPR017924">
    <property type="entry name" value="RNA-binding_YhbY"/>
</dbReference>
<dbReference type="NCBIfam" id="TIGR00253">
    <property type="entry name" value="RNA_bind_YhbY"/>
    <property type="match status" value="1"/>
</dbReference>
<dbReference type="EMBL" id="LR778301">
    <property type="protein sequence ID" value="CAB1369498.1"/>
    <property type="molecule type" value="Genomic_DNA"/>
</dbReference>
<dbReference type="InterPro" id="IPR035920">
    <property type="entry name" value="YhbY-like_sf"/>
</dbReference>
<proteinExistence type="predicted"/>
<evidence type="ECO:0000313" key="5">
    <source>
        <dbReference type="EMBL" id="CAB1369498.1"/>
    </source>
</evidence>
<name>A0A6S6YP21_9PROT</name>
<dbReference type="PROSITE" id="PS51295">
    <property type="entry name" value="CRM"/>
    <property type="match status" value="1"/>
</dbReference>
<dbReference type="Pfam" id="PF01985">
    <property type="entry name" value="CRS1_YhbY"/>
    <property type="match status" value="1"/>
</dbReference>
<dbReference type="PANTHER" id="PTHR40065:SF3">
    <property type="entry name" value="RNA-BINDING PROTEIN YHBY"/>
    <property type="match status" value="1"/>
</dbReference>
<sequence length="129" mass="14356">MDMTELTTERRKALRAAAHHLDPVVSLGQHGLTEAVLKEIDRALKAHELIKVKLHGIEREDRDQILASICATLACEPAQHIGNILILWREKPAEAPAPKKTSPARRTAQPKTKKQAAAAAEKPRRRSIR</sequence>
<dbReference type="Proteomes" id="UP000515733">
    <property type="component" value="Chromosome"/>
</dbReference>
<feature type="domain" description="CRM" evidence="4">
    <location>
        <begin position="4"/>
        <end position="100"/>
    </location>
</feature>
<evidence type="ECO:0000256" key="2">
    <source>
        <dbReference type="PROSITE-ProRule" id="PRU00626"/>
    </source>
</evidence>
<gene>
    <name evidence="5" type="ORF">DENOEST_2333</name>
</gene>
<dbReference type="AlphaFoldDB" id="A0A6S6YP21"/>
<protein>
    <recommendedName>
        <fullName evidence="4">CRM domain-containing protein</fullName>
    </recommendedName>
</protein>
<keyword evidence="6" id="KW-1185">Reference proteome</keyword>
<accession>A0A6S6YP21</accession>
<dbReference type="GO" id="GO:0003723">
    <property type="term" value="F:RNA binding"/>
    <property type="evidence" value="ECO:0007669"/>
    <property type="project" value="UniProtKB-UniRule"/>
</dbReference>
<dbReference type="InterPro" id="IPR001890">
    <property type="entry name" value="RNA-binding_CRM"/>
</dbReference>